<dbReference type="SUPFAM" id="SSF75304">
    <property type="entry name" value="Amidase signature (AS) enzymes"/>
    <property type="match status" value="1"/>
</dbReference>
<dbReference type="InterPro" id="IPR023631">
    <property type="entry name" value="Amidase_dom"/>
</dbReference>
<name>A0AAN7ZVZ5_9PEZI</name>
<evidence type="ECO:0000259" key="2">
    <source>
        <dbReference type="Pfam" id="PF01425"/>
    </source>
</evidence>
<dbReference type="EMBL" id="JAVRQU010000002">
    <property type="protein sequence ID" value="KAK5706555.1"/>
    <property type="molecule type" value="Genomic_DNA"/>
</dbReference>
<dbReference type="Proteomes" id="UP001310594">
    <property type="component" value="Unassembled WGS sequence"/>
</dbReference>
<protein>
    <recommendedName>
        <fullName evidence="2">Amidase domain-containing protein</fullName>
    </recommendedName>
</protein>
<dbReference type="AlphaFoldDB" id="A0AAN7ZVZ5"/>
<gene>
    <name evidence="3" type="ORF">LTR97_001545</name>
</gene>
<dbReference type="InterPro" id="IPR000120">
    <property type="entry name" value="Amidase"/>
</dbReference>
<comment type="similarity">
    <text evidence="1">Belongs to the amidase family.</text>
</comment>
<dbReference type="PANTHER" id="PTHR11895">
    <property type="entry name" value="TRANSAMIDASE"/>
    <property type="match status" value="1"/>
</dbReference>
<dbReference type="InterPro" id="IPR036928">
    <property type="entry name" value="AS_sf"/>
</dbReference>
<dbReference type="GO" id="GO:0003824">
    <property type="term" value="F:catalytic activity"/>
    <property type="evidence" value="ECO:0007669"/>
    <property type="project" value="InterPro"/>
</dbReference>
<dbReference type="PROSITE" id="PS00571">
    <property type="entry name" value="AMIDASES"/>
    <property type="match status" value="1"/>
</dbReference>
<organism evidence="3 4">
    <name type="scientific">Elasticomyces elasticus</name>
    <dbReference type="NCBI Taxonomy" id="574655"/>
    <lineage>
        <taxon>Eukaryota</taxon>
        <taxon>Fungi</taxon>
        <taxon>Dikarya</taxon>
        <taxon>Ascomycota</taxon>
        <taxon>Pezizomycotina</taxon>
        <taxon>Dothideomycetes</taxon>
        <taxon>Dothideomycetidae</taxon>
        <taxon>Mycosphaerellales</taxon>
        <taxon>Teratosphaeriaceae</taxon>
        <taxon>Elasticomyces</taxon>
    </lineage>
</organism>
<dbReference type="InterPro" id="IPR020556">
    <property type="entry name" value="Amidase_CS"/>
</dbReference>
<dbReference type="Pfam" id="PF01425">
    <property type="entry name" value="Amidase"/>
    <property type="match status" value="1"/>
</dbReference>
<accession>A0AAN7ZVZ5</accession>
<dbReference type="Gene3D" id="3.90.1300.10">
    <property type="entry name" value="Amidase signature (AS) domain"/>
    <property type="match status" value="1"/>
</dbReference>
<sequence length="457" mass="48888">MPTNLCDLDATEARRLIGERKLSSVDLVEACIARIEAVNPKINAVVTTAYDRARVEAKAADEAIAQGNPTEGIRTTFGSPLFKDNVPTSDDPLVARLRKHGAIILGKTNTPEFGTGSNTKNRVFGTSCNPFNTKLTPGGSSGGSGAALAANMAPLATGSDSGASIRNPAAFNGIAGIRPSPGLIANPERSHGLSTNGVEGPLGRTVADVTLLLAAMAEYDPRDMMSRPIDPSIFLTLKPVDVAGLRVGISEDLGFAPIDKVVRETFRRKMETISGAFALCEDSGTNMKGAEEAYMGVRALHLLSGNSARYREHGKDLDKNLVWNIEDALNKTPTQYAEAVAEQTRIHREFQSVFEKYDVLITPACNVLPFEHTTLFPATIEGRPAAHYCEWFSILYGISLIGHPAISLPAGLDPQGTPFGIQVVGLRHGDHRLLEVARALEALLASTPETQRPKADL</sequence>
<evidence type="ECO:0000313" key="3">
    <source>
        <dbReference type="EMBL" id="KAK5706555.1"/>
    </source>
</evidence>
<comment type="caution">
    <text evidence="3">The sequence shown here is derived from an EMBL/GenBank/DDBJ whole genome shotgun (WGS) entry which is preliminary data.</text>
</comment>
<evidence type="ECO:0000313" key="4">
    <source>
        <dbReference type="Proteomes" id="UP001310594"/>
    </source>
</evidence>
<reference evidence="3" key="1">
    <citation type="submission" date="2023-08" db="EMBL/GenBank/DDBJ databases">
        <title>Black Yeasts Isolated from many extreme environments.</title>
        <authorList>
            <person name="Coleine C."/>
            <person name="Stajich J.E."/>
            <person name="Selbmann L."/>
        </authorList>
    </citation>
    <scope>NUCLEOTIDE SEQUENCE</scope>
    <source>
        <strain evidence="3">CCFEE 5810</strain>
    </source>
</reference>
<feature type="domain" description="Amidase" evidence="2">
    <location>
        <begin position="26"/>
        <end position="434"/>
    </location>
</feature>
<proteinExistence type="inferred from homology"/>
<dbReference type="PANTHER" id="PTHR11895:SF76">
    <property type="entry name" value="INDOLEACETAMIDE HYDROLASE"/>
    <property type="match status" value="1"/>
</dbReference>
<evidence type="ECO:0000256" key="1">
    <source>
        <dbReference type="ARBA" id="ARBA00009199"/>
    </source>
</evidence>